<feature type="domain" description="F-box/LRR-repeat protein 15-like leucin rich repeat" evidence="1">
    <location>
        <begin position="260"/>
        <end position="373"/>
    </location>
</feature>
<proteinExistence type="predicted"/>
<dbReference type="OrthoDB" id="10257471at2759"/>
<dbReference type="SUPFAM" id="SSF52047">
    <property type="entry name" value="RNI-like"/>
    <property type="match status" value="1"/>
</dbReference>
<dbReference type="PANTHER" id="PTHR13318">
    <property type="entry name" value="PARTNER OF PAIRED, ISOFORM B-RELATED"/>
    <property type="match status" value="1"/>
</dbReference>
<dbReference type="InterPro" id="IPR001611">
    <property type="entry name" value="Leu-rich_rpt"/>
</dbReference>
<evidence type="ECO:0000313" key="3">
    <source>
        <dbReference type="Proteomes" id="UP000184267"/>
    </source>
</evidence>
<protein>
    <submittedName>
        <fullName evidence="2">SCF E3 ubiquitin ligase complex F-box protein grrA</fullName>
    </submittedName>
</protein>
<evidence type="ECO:0000259" key="1">
    <source>
        <dbReference type="Pfam" id="PF25372"/>
    </source>
</evidence>
<evidence type="ECO:0000313" key="2">
    <source>
        <dbReference type="EMBL" id="OJT07091.1"/>
    </source>
</evidence>
<organism evidence="2 3">
    <name type="scientific">Trametes pubescens</name>
    <name type="common">White-rot fungus</name>
    <dbReference type="NCBI Taxonomy" id="154538"/>
    <lineage>
        <taxon>Eukaryota</taxon>
        <taxon>Fungi</taxon>
        <taxon>Dikarya</taxon>
        <taxon>Basidiomycota</taxon>
        <taxon>Agaricomycotina</taxon>
        <taxon>Agaricomycetes</taxon>
        <taxon>Polyporales</taxon>
        <taxon>Polyporaceae</taxon>
        <taxon>Trametes</taxon>
    </lineage>
</organism>
<dbReference type="EMBL" id="MNAD01001224">
    <property type="protein sequence ID" value="OJT07091.1"/>
    <property type="molecule type" value="Genomic_DNA"/>
</dbReference>
<dbReference type="Pfam" id="PF13516">
    <property type="entry name" value="LRR_6"/>
    <property type="match status" value="1"/>
</dbReference>
<dbReference type="GO" id="GO:0031146">
    <property type="term" value="P:SCF-dependent proteasomal ubiquitin-dependent protein catabolic process"/>
    <property type="evidence" value="ECO:0007669"/>
    <property type="project" value="TreeGrafter"/>
</dbReference>
<dbReference type="Pfam" id="PF25372">
    <property type="entry name" value="DUF7885"/>
    <property type="match status" value="1"/>
</dbReference>
<dbReference type="Proteomes" id="UP000184267">
    <property type="component" value="Unassembled WGS sequence"/>
</dbReference>
<dbReference type="GO" id="GO:0019005">
    <property type="term" value="C:SCF ubiquitin ligase complex"/>
    <property type="evidence" value="ECO:0007669"/>
    <property type="project" value="TreeGrafter"/>
</dbReference>
<dbReference type="STRING" id="154538.A0A1M2VHP1"/>
<dbReference type="Gene3D" id="3.80.10.10">
    <property type="entry name" value="Ribonuclease Inhibitor"/>
    <property type="match status" value="2"/>
</dbReference>
<accession>A0A1M2VHP1</accession>
<dbReference type="SMART" id="SM00367">
    <property type="entry name" value="LRR_CC"/>
    <property type="match status" value="9"/>
</dbReference>
<keyword evidence="3" id="KW-1185">Reference proteome</keyword>
<dbReference type="InterPro" id="IPR057207">
    <property type="entry name" value="FBXL15_LRR"/>
</dbReference>
<keyword evidence="2" id="KW-0436">Ligase</keyword>
<name>A0A1M2VHP1_TRAPU</name>
<reference evidence="2 3" key="1">
    <citation type="submission" date="2016-10" db="EMBL/GenBank/DDBJ databases">
        <title>Genome sequence of the basidiomycete white-rot fungus Trametes pubescens.</title>
        <authorList>
            <person name="Makela M.R."/>
            <person name="Granchi Z."/>
            <person name="Peng M."/>
            <person name="De Vries R.P."/>
            <person name="Grigoriev I."/>
            <person name="Riley R."/>
            <person name="Hilden K."/>
        </authorList>
    </citation>
    <scope>NUCLEOTIDE SEQUENCE [LARGE SCALE GENOMIC DNA]</scope>
    <source>
        <strain evidence="2 3">FBCC735</strain>
    </source>
</reference>
<dbReference type="GO" id="GO:0016874">
    <property type="term" value="F:ligase activity"/>
    <property type="evidence" value="ECO:0007669"/>
    <property type="project" value="UniProtKB-KW"/>
</dbReference>
<dbReference type="OMA" id="DQALVHI"/>
<dbReference type="AlphaFoldDB" id="A0A1M2VHP1"/>
<gene>
    <name evidence="2" type="ORF">TRAPUB_2025</name>
</gene>
<comment type="caution">
    <text evidence="2">The sequence shown here is derived from an EMBL/GenBank/DDBJ whole genome shotgun (WGS) entry which is preliminary data.</text>
</comment>
<dbReference type="InterPro" id="IPR032675">
    <property type="entry name" value="LRR_dom_sf"/>
</dbReference>
<dbReference type="InterPro" id="IPR006553">
    <property type="entry name" value="Leu-rich_rpt_Cys-con_subtyp"/>
</dbReference>
<dbReference type="PANTHER" id="PTHR13318:SF95">
    <property type="entry name" value="F-BOX PROTEIN YLR352W"/>
    <property type="match status" value="1"/>
</dbReference>
<sequence length="443" mass="49129">MSYVDALPSDEESCFYAEHIEFRPDLAPAVTDDELASILPHCPNILHAQLTGVPDLSSRTLITLAESAPNLTHIDISGCADVTDLGLHALAAHSTSLVSVAINRIYGITDPALAQLVRGLPRLEVLEMDGLPLVTSVAVRDIWLFARGLKRWSMSGCVQVTDSGFPWVPEREQLRPMEDREAASGNLKPRTWLESLPPLVLPGTHKLNALRVLDLSHCVKLTDSAILGIIVYAPYIQHLNLAGCIELSDRAVHAVCALGNHLAAVDIGGLERVTDEGAFALATSCRRLQSVDISFIPKLSDLSVLEFASQPRLERLAAAGLPRLTDEAACFLAEHAFELEMLHLTFCSRITLEGVRAMLRRLTKLQHLGLSGIPAMRRRGVRRFSEAPPEGYDERKRGVYRVFREGKIRALGEFLEKEEWRRRESERMNIPFQPRGDDSRALY</sequence>